<evidence type="ECO:0000256" key="2">
    <source>
        <dbReference type="ARBA" id="ARBA00022475"/>
    </source>
</evidence>
<feature type="transmembrane region" description="Helical" evidence="9">
    <location>
        <begin position="6"/>
        <end position="25"/>
    </location>
</feature>
<keyword evidence="1 9" id="KW-0813">Transport</keyword>
<dbReference type="InterPro" id="IPR004623">
    <property type="entry name" value="KdpA"/>
</dbReference>
<evidence type="ECO:0000256" key="7">
    <source>
        <dbReference type="ARBA" id="ARBA00023065"/>
    </source>
</evidence>
<accession>A0A1I0ZZS5</accession>
<keyword evidence="4 9" id="KW-0812">Transmembrane</keyword>
<evidence type="ECO:0000256" key="3">
    <source>
        <dbReference type="ARBA" id="ARBA00022538"/>
    </source>
</evidence>
<feature type="transmembrane region" description="Helical" evidence="9">
    <location>
        <begin position="367"/>
        <end position="388"/>
    </location>
</feature>
<evidence type="ECO:0000256" key="5">
    <source>
        <dbReference type="ARBA" id="ARBA00022958"/>
    </source>
</evidence>
<keyword evidence="8 9" id="KW-0472">Membrane</keyword>
<keyword evidence="5 9" id="KW-0630">Potassium</keyword>
<dbReference type="EMBL" id="FOKI01000026">
    <property type="protein sequence ID" value="SFB29808.1"/>
    <property type="molecule type" value="Genomic_DNA"/>
</dbReference>
<evidence type="ECO:0000256" key="6">
    <source>
        <dbReference type="ARBA" id="ARBA00022989"/>
    </source>
</evidence>
<dbReference type="Proteomes" id="UP000198619">
    <property type="component" value="Unassembled WGS sequence"/>
</dbReference>
<dbReference type="Pfam" id="PF03814">
    <property type="entry name" value="KdpA"/>
    <property type="match status" value="1"/>
</dbReference>
<evidence type="ECO:0000256" key="4">
    <source>
        <dbReference type="ARBA" id="ARBA00022692"/>
    </source>
</evidence>
<keyword evidence="7 9" id="KW-0406">Ion transport</keyword>
<feature type="transmembrane region" description="Helical" evidence="9">
    <location>
        <begin position="173"/>
        <end position="194"/>
    </location>
</feature>
<dbReference type="NCBIfam" id="TIGR00680">
    <property type="entry name" value="kdpA"/>
    <property type="match status" value="1"/>
</dbReference>
<keyword evidence="11" id="KW-1185">Reference proteome</keyword>
<evidence type="ECO:0000256" key="1">
    <source>
        <dbReference type="ARBA" id="ARBA00022448"/>
    </source>
</evidence>
<feature type="transmembrane region" description="Helical" evidence="9">
    <location>
        <begin position="133"/>
        <end position="152"/>
    </location>
</feature>
<dbReference type="GO" id="GO:0008556">
    <property type="term" value="F:P-type potassium transmembrane transporter activity"/>
    <property type="evidence" value="ECO:0007669"/>
    <property type="project" value="InterPro"/>
</dbReference>
<evidence type="ECO:0000256" key="8">
    <source>
        <dbReference type="ARBA" id="ARBA00023136"/>
    </source>
</evidence>
<keyword evidence="6 9" id="KW-1133">Transmembrane helix</keyword>
<comment type="subunit">
    <text evidence="9">The system is composed of three essential subunits: KdpA, KdpB and KdpC.</text>
</comment>
<dbReference type="STRING" id="84698.SAMN04488528_102628"/>
<sequence length="550" mass="58956">MSFLEMGVIIFIFIILSVVFGKYIYKIMVFKESKMDKFFDKLENPIYKFLGIQSDKNMSWKIYGLCILGSNIIMMVIGFIILKLQGGLLLNSNGAGAMSSDLSINTVISFMTNTNLQDYAGETSLSYLSQMTVITFLMFTSAATGFAVAGSFMRCITGDKKGVGNFFQDMIRIVLRLLVPVCIVISVILIAQGVPQTLNGPKVVTTIENKEQVIPLGPVASLESIKHLGTNGGGFFGANSSHPFENPTPLTNAIEMLSMMAIPGAMIYAFGLATKNKKQGWTIFISLLALFIVGLAICYHSESSFGISGNMEGKELRFGIVDSSLFTTVTTAFTTGSVNNMHDSLTPLGGMVAMGNMMLNTVFGGKGVGFMNSIMYSIIAVFLCGLMVGRTPEFLGKKIEVKEIKLLSLAILIHPIIILIPSAIALNVQAGTSAITNGSYHGISQVIYQFASSAANNGSGFEGLADNTVFWNLLTGLVMFLGRYLSMIILIAVAASMANKKLVPESDGTLKTDNGTFGVILVATILIVGALTFLPALALGPIAEHLTMGL</sequence>
<evidence type="ECO:0000313" key="10">
    <source>
        <dbReference type="EMBL" id="SFB29808.1"/>
    </source>
</evidence>
<name>A0A1I0ZZS5_9CLOT</name>
<dbReference type="HAMAP" id="MF_00275">
    <property type="entry name" value="KdpA"/>
    <property type="match status" value="1"/>
</dbReference>
<feature type="transmembrane region" description="Helical" evidence="9">
    <location>
        <begin position="409"/>
        <end position="430"/>
    </location>
</feature>
<reference evidence="10 11" key="1">
    <citation type="submission" date="2016-10" db="EMBL/GenBank/DDBJ databases">
        <authorList>
            <person name="de Groot N.N."/>
        </authorList>
    </citation>
    <scope>NUCLEOTIDE SEQUENCE [LARGE SCALE GENOMIC DNA]</scope>
    <source>
        <strain evidence="10 11">DSM 12271</strain>
    </source>
</reference>
<dbReference type="GO" id="GO:0005886">
    <property type="term" value="C:plasma membrane"/>
    <property type="evidence" value="ECO:0007669"/>
    <property type="project" value="UniProtKB-SubCell"/>
</dbReference>
<feature type="transmembrane region" description="Helical" evidence="9">
    <location>
        <begin position="253"/>
        <end position="273"/>
    </location>
</feature>
<proteinExistence type="inferred from homology"/>
<dbReference type="RefSeq" id="WP_090042336.1">
    <property type="nucleotide sequence ID" value="NZ_FOKI01000026.1"/>
</dbReference>
<keyword evidence="2 9" id="KW-1003">Cell membrane</keyword>
<protein>
    <recommendedName>
        <fullName evidence="9">Potassium-transporting ATPase potassium-binding subunit</fullName>
    </recommendedName>
    <alternativeName>
        <fullName evidence="9">ATP phosphohydrolase [potassium-transporting] A chain</fullName>
    </alternativeName>
    <alternativeName>
        <fullName evidence="9">Potassium-binding and translocating subunit A</fullName>
    </alternativeName>
    <alternativeName>
        <fullName evidence="9">Potassium-translocating ATPase A chain</fullName>
    </alternativeName>
</protein>
<comment type="function">
    <text evidence="9">Part of the high-affinity ATP-driven potassium transport (or Kdp) system, which catalyzes the hydrolysis of ATP coupled with the electrogenic transport of potassium into the cytoplasm. This subunit binds the extracellular potassium ions and delivers the ions to the membrane domain of KdpB through an intramembrane tunnel.</text>
</comment>
<dbReference type="PANTHER" id="PTHR30607">
    <property type="entry name" value="POTASSIUM-TRANSPORTING ATPASE A CHAIN"/>
    <property type="match status" value="1"/>
</dbReference>
<keyword evidence="3 9" id="KW-0633">Potassium transport</keyword>
<feature type="transmembrane region" description="Helical" evidence="9">
    <location>
        <begin position="280"/>
        <end position="302"/>
    </location>
</feature>
<feature type="transmembrane region" description="Helical" evidence="9">
    <location>
        <begin position="516"/>
        <end position="543"/>
    </location>
</feature>
<dbReference type="GO" id="GO:0030955">
    <property type="term" value="F:potassium ion binding"/>
    <property type="evidence" value="ECO:0007669"/>
    <property type="project" value="UniProtKB-UniRule"/>
</dbReference>
<gene>
    <name evidence="9" type="primary">kdpA</name>
    <name evidence="10" type="ORF">SAMN04488528_102628</name>
</gene>
<organism evidence="10 11">
    <name type="scientific">Clostridium frigidicarnis</name>
    <dbReference type="NCBI Taxonomy" id="84698"/>
    <lineage>
        <taxon>Bacteria</taxon>
        <taxon>Bacillati</taxon>
        <taxon>Bacillota</taxon>
        <taxon>Clostridia</taxon>
        <taxon>Eubacteriales</taxon>
        <taxon>Clostridiaceae</taxon>
        <taxon>Clostridium</taxon>
    </lineage>
</organism>
<comment type="similarity">
    <text evidence="9">Belongs to the KdpA family.</text>
</comment>
<dbReference type="AlphaFoldDB" id="A0A1I0ZZS5"/>
<feature type="transmembrane region" description="Helical" evidence="9">
    <location>
        <begin position="62"/>
        <end position="82"/>
    </location>
</feature>
<feature type="transmembrane region" description="Helical" evidence="9">
    <location>
        <begin position="469"/>
        <end position="495"/>
    </location>
</feature>
<dbReference type="OrthoDB" id="9763796at2"/>
<dbReference type="PIRSF" id="PIRSF001294">
    <property type="entry name" value="K_ATPaseA"/>
    <property type="match status" value="1"/>
</dbReference>
<dbReference type="PANTHER" id="PTHR30607:SF2">
    <property type="entry name" value="POTASSIUM-TRANSPORTING ATPASE POTASSIUM-BINDING SUBUNIT"/>
    <property type="match status" value="1"/>
</dbReference>
<comment type="subcellular location">
    <subcellularLocation>
        <location evidence="9">Cell membrane</location>
        <topology evidence="9">Multi-pass membrane protein</topology>
    </subcellularLocation>
</comment>
<evidence type="ECO:0000313" key="11">
    <source>
        <dbReference type="Proteomes" id="UP000198619"/>
    </source>
</evidence>
<evidence type="ECO:0000256" key="9">
    <source>
        <dbReference type="HAMAP-Rule" id="MF_00275"/>
    </source>
</evidence>